<dbReference type="Gene3D" id="3.30.420.10">
    <property type="entry name" value="Ribonuclease H-like superfamily/Ribonuclease H"/>
    <property type="match status" value="1"/>
</dbReference>
<dbReference type="InterPro" id="IPR044730">
    <property type="entry name" value="RNase_H-like_dom_plant"/>
</dbReference>
<feature type="compositionally biased region" description="Polar residues" evidence="1">
    <location>
        <begin position="207"/>
        <end position="220"/>
    </location>
</feature>
<dbReference type="InterPro" id="IPR043502">
    <property type="entry name" value="DNA/RNA_pol_sf"/>
</dbReference>
<evidence type="ECO:0000313" key="4">
    <source>
        <dbReference type="Proteomes" id="UP000596661"/>
    </source>
</evidence>
<dbReference type="Proteomes" id="UP000596661">
    <property type="component" value="Unassembled WGS sequence"/>
</dbReference>
<dbReference type="Pfam" id="PF00078">
    <property type="entry name" value="RVT_1"/>
    <property type="match status" value="1"/>
</dbReference>
<dbReference type="AlphaFoldDB" id="A0A803QK36"/>
<evidence type="ECO:0000256" key="1">
    <source>
        <dbReference type="SAM" id="MobiDB-lite"/>
    </source>
</evidence>
<reference evidence="3" key="1">
    <citation type="submission" date="2021-03" db="UniProtKB">
        <authorList>
            <consortium name="EnsemblPlants"/>
        </authorList>
    </citation>
    <scope>IDENTIFICATION</scope>
</reference>
<dbReference type="GO" id="GO:0003676">
    <property type="term" value="F:nucleic acid binding"/>
    <property type="evidence" value="ECO:0007669"/>
    <property type="project" value="InterPro"/>
</dbReference>
<keyword evidence="4" id="KW-1185">Reference proteome</keyword>
<dbReference type="EnsemblPlants" id="evm.model.10.1546">
    <property type="protein sequence ID" value="cds.evm.model.10.1546"/>
    <property type="gene ID" value="evm.TU.10.1546"/>
</dbReference>
<accession>A0A803QK36</accession>
<dbReference type="EMBL" id="UZAU01000821">
    <property type="status" value="NOT_ANNOTATED_CDS"/>
    <property type="molecule type" value="Genomic_DNA"/>
</dbReference>
<proteinExistence type="predicted"/>
<dbReference type="Gramene" id="evm.model.10.1546">
    <property type="protein sequence ID" value="cds.evm.model.10.1546"/>
    <property type="gene ID" value="evm.TU.10.1546"/>
</dbReference>
<dbReference type="SUPFAM" id="SSF56672">
    <property type="entry name" value="DNA/RNA polymerases"/>
    <property type="match status" value="1"/>
</dbReference>
<dbReference type="PANTHER" id="PTHR33116">
    <property type="entry name" value="REVERSE TRANSCRIPTASE ZINC-BINDING DOMAIN-CONTAINING PROTEIN-RELATED-RELATED"/>
    <property type="match status" value="1"/>
</dbReference>
<name>A0A803QK36_CANSA</name>
<dbReference type="InterPro" id="IPR000477">
    <property type="entry name" value="RT_dom"/>
</dbReference>
<dbReference type="PROSITE" id="PS50878">
    <property type="entry name" value="RT_POL"/>
    <property type="match status" value="1"/>
</dbReference>
<feature type="compositionally biased region" description="Low complexity" evidence="1">
    <location>
        <begin position="221"/>
        <end position="234"/>
    </location>
</feature>
<sequence length="1125" mass="126051">MSGHWKGRYPVTITDHHSGLFSVSFGCEGDKRMALIMEPWHFQNHHIVLREPCALQEVTEDSLHQSPFWVQLHRLPFLSKSKAMAKWAGNIVGTYLDVDEDSLHEGWGPYLRFQALLDLSKPLLRGKMAKLGTLRENFGWNLDTNEPTLEYGPEMMGAPLPSSGYDRYRTDFFKGNAWPLMTRLAKKSFAAVLPRIHDRPNPHSYKLTVTESSTPSTTNLSHQSSHVNHVSSSQTTPHDPSIIPFPSYLPISLPTNIPNSTPSFATYPPHTNLHYSSPPIINSTFLKQKGIMTDSTSISIPFSDITNNMPQSIAVPHINGPQYIDDNAPGHNPASKRPIESESLRKFLKRCRSHNNGQTDTPATTDRSSASVLSGVDQQAIQAVLDTIPELISRESQEVLSSPFTATEVYAALKSMSEDSSPGVDGMSVMFYTTYWHIVGSLVTSSVLDVLNHGGDPSSFNRTLITLIPKVKKPSRITQYRPISLCNVLYKLVSKTIVLRIQPYLAVVISEFQSAFLSQRLITDNILVAFEVLHSLKTRKRGRQGYAAMKLDMSKAFDRVEWHFLEQVMLKLGFGFPMVELILRCLKSVSYSFLLNGSIQGSITPQRGIRQGDPLSPYLFLICSEGFSRLLQFQESIGALQGLKVSRSAPPITHLLFADDSVLFCRASRSSARAIHLCLDLYSRASGQLLNPEKSVLSFSPNTRTTEQHFFQHLLNMPIQPCHEQYLGLPSFSGRDKSQLFSGITDKIWKLMNAWREQLFSIGGKEVLLKAVVQAIPTYAMSCFQLPVKLCNQIEQLMSRFWWGKSANGNAIHWKNWKFLCKSKVHGGMGFRNFVHFNQALLAKQAWRILEDPSSLLARVLKSRYFATGVFLEATAGAQPSLTWKSIVWGPSNFKPLLFLSSDRDVKVADFITHSRQWDVPKLQQFFTPPDVDRILSIPLSLFPCEDVLLWHYSSAGFYTVKSGYKLASDVLDSQPNKTQNESRCLVNVATGVFGLAAILRNSTGDILAAMVKPMKGCVKAEEMEALAIAWGLKLLLHLRLNVDFIESDSLMVVNGLKSHFKGLSAFHVILNDITFLLSNFPRAQISHVYRSANNEAHLLAKFALTVDSDCTWLEEVPPPLMTVM</sequence>
<dbReference type="PROSITE" id="PS51257">
    <property type="entry name" value="PROKAR_LIPOPROTEIN"/>
    <property type="match status" value="1"/>
</dbReference>
<organism evidence="3 4">
    <name type="scientific">Cannabis sativa</name>
    <name type="common">Hemp</name>
    <name type="synonym">Marijuana</name>
    <dbReference type="NCBI Taxonomy" id="3483"/>
    <lineage>
        <taxon>Eukaryota</taxon>
        <taxon>Viridiplantae</taxon>
        <taxon>Streptophyta</taxon>
        <taxon>Embryophyta</taxon>
        <taxon>Tracheophyta</taxon>
        <taxon>Spermatophyta</taxon>
        <taxon>Magnoliopsida</taxon>
        <taxon>eudicotyledons</taxon>
        <taxon>Gunneridae</taxon>
        <taxon>Pentapetalae</taxon>
        <taxon>rosids</taxon>
        <taxon>fabids</taxon>
        <taxon>Rosales</taxon>
        <taxon>Cannabaceae</taxon>
        <taxon>Cannabis</taxon>
    </lineage>
</organism>
<feature type="region of interest" description="Disordered" evidence="1">
    <location>
        <begin position="201"/>
        <end position="239"/>
    </location>
</feature>
<dbReference type="InterPro" id="IPR002156">
    <property type="entry name" value="RNaseH_domain"/>
</dbReference>
<dbReference type="CDD" id="cd06222">
    <property type="entry name" value="RNase_H_like"/>
    <property type="match status" value="1"/>
</dbReference>
<dbReference type="CDD" id="cd01650">
    <property type="entry name" value="RT_nLTR_like"/>
    <property type="match status" value="1"/>
</dbReference>
<feature type="domain" description="Reverse transcriptase" evidence="2">
    <location>
        <begin position="449"/>
        <end position="715"/>
    </location>
</feature>
<evidence type="ECO:0000313" key="3">
    <source>
        <dbReference type="EnsemblPlants" id="cds.evm.model.10.1546"/>
    </source>
</evidence>
<protein>
    <recommendedName>
        <fullName evidence="2">Reverse transcriptase domain-containing protein</fullName>
    </recommendedName>
</protein>
<dbReference type="GO" id="GO:0004523">
    <property type="term" value="F:RNA-DNA hybrid ribonuclease activity"/>
    <property type="evidence" value="ECO:0007669"/>
    <property type="project" value="InterPro"/>
</dbReference>
<evidence type="ECO:0000259" key="2">
    <source>
        <dbReference type="PROSITE" id="PS50878"/>
    </source>
</evidence>
<dbReference type="SUPFAM" id="SSF53098">
    <property type="entry name" value="Ribonuclease H-like"/>
    <property type="match status" value="1"/>
</dbReference>
<dbReference type="InterPro" id="IPR012337">
    <property type="entry name" value="RNaseH-like_sf"/>
</dbReference>
<dbReference type="Pfam" id="PF13456">
    <property type="entry name" value="RVT_3"/>
    <property type="match status" value="1"/>
</dbReference>
<dbReference type="PANTHER" id="PTHR33116:SF86">
    <property type="entry name" value="REVERSE TRANSCRIPTASE DOMAIN-CONTAINING PROTEIN"/>
    <property type="match status" value="1"/>
</dbReference>
<dbReference type="InterPro" id="IPR036397">
    <property type="entry name" value="RNaseH_sf"/>
</dbReference>